<keyword evidence="1" id="KW-0479">Metal-binding</keyword>
<dbReference type="InterPro" id="IPR013083">
    <property type="entry name" value="Znf_RING/FYVE/PHD"/>
</dbReference>
<name>A0A2K1YJ35_POPTR</name>
<dbReference type="Proteomes" id="UP000006729">
    <property type="component" value="Chromosome 11"/>
</dbReference>
<dbReference type="PANTHER" id="PTHR45676:SF84">
    <property type="entry name" value="RING-TYPE DOMAIN-CONTAINING PROTEIN"/>
    <property type="match status" value="1"/>
</dbReference>
<dbReference type="GO" id="GO:0008270">
    <property type="term" value="F:zinc ion binding"/>
    <property type="evidence" value="ECO:0007669"/>
    <property type="project" value="UniProtKB-KW"/>
</dbReference>
<dbReference type="Gramene" id="Potri.011G119900.1.v4.1">
    <property type="protein sequence ID" value="Potri.011G119900.1.v4.1"/>
    <property type="gene ID" value="Potri.011G119900.v4.1"/>
</dbReference>
<keyword evidence="2" id="KW-1133">Transmembrane helix</keyword>
<keyword evidence="1" id="KW-0863">Zinc-finger</keyword>
<dbReference type="PANTHER" id="PTHR45676">
    <property type="entry name" value="RING-H2 FINGER PROTEIN ATL51-RELATED"/>
    <property type="match status" value="1"/>
</dbReference>
<sequence length="147" mass="16427">MTENLVASPSQLIILTLVLLSVALTVLLVVMVYGLVSLCWSCLENRLDILLSQDHHPHDVERGQVTGKEQPATVVSLRFSIIQVDETTEYFSNGCAICLDDFQKGVDCCVLSSCKHVFHSSCLKQWLELNLTCPLCRSYAYDDMLLC</sequence>
<dbReference type="SUPFAM" id="SSF57850">
    <property type="entry name" value="RING/U-box"/>
    <property type="match status" value="1"/>
</dbReference>
<dbReference type="SMART" id="SM00184">
    <property type="entry name" value="RING"/>
    <property type="match status" value="1"/>
</dbReference>
<dbReference type="SMR" id="A0A2K1YJ35"/>
<keyword evidence="1" id="KW-0862">Zinc</keyword>
<evidence type="ECO:0000256" key="1">
    <source>
        <dbReference type="PROSITE-ProRule" id="PRU00175"/>
    </source>
</evidence>
<dbReference type="AlphaFoldDB" id="A0A2K1YJ35"/>
<protein>
    <recommendedName>
        <fullName evidence="3">RING-type domain-containing protein</fullName>
    </recommendedName>
</protein>
<dbReference type="GO" id="GO:0061630">
    <property type="term" value="F:ubiquitin protein ligase activity"/>
    <property type="evidence" value="ECO:0000318"/>
    <property type="project" value="GO_Central"/>
</dbReference>
<feature type="domain" description="RING-type" evidence="3">
    <location>
        <begin position="95"/>
        <end position="137"/>
    </location>
</feature>
<dbReference type="InParanoid" id="A0A2K1YJ35"/>
<evidence type="ECO:0000313" key="5">
    <source>
        <dbReference type="Proteomes" id="UP000006729"/>
    </source>
</evidence>
<keyword evidence="2" id="KW-0472">Membrane</keyword>
<keyword evidence="2" id="KW-0812">Transmembrane</keyword>
<organism evidence="4 5">
    <name type="scientific">Populus trichocarpa</name>
    <name type="common">Western balsam poplar</name>
    <name type="synonym">Populus balsamifera subsp. trichocarpa</name>
    <dbReference type="NCBI Taxonomy" id="3694"/>
    <lineage>
        <taxon>Eukaryota</taxon>
        <taxon>Viridiplantae</taxon>
        <taxon>Streptophyta</taxon>
        <taxon>Embryophyta</taxon>
        <taxon>Tracheophyta</taxon>
        <taxon>Spermatophyta</taxon>
        <taxon>Magnoliopsida</taxon>
        <taxon>eudicotyledons</taxon>
        <taxon>Gunneridae</taxon>
        <taxon>Pentapetalae</taxon>
        <taxon>rosids</taxon>
        <taxon>fabids</taxon>
        <taxon>Malpighiales</taxon>
        <taxon>Salicaceae</taxon>
        <taxon>Saliceae</taxon>
        <taxon>Populus</taxon>
    </lineage>
</organism>
<keyword evidence="5" id="KW-1185">Reference proteome</keyword>
<feature type="transmembrane region" description="Helical" evidence="2">
    <location>
        <begin position="12"/>
        <end position="36"/>
    </location>
</feature>
<reference evidence="4 5" key="1">
    <citation type="journal article" date="2006" name="Science">
        <title>The genome of black cottonwood, Populus trichocarpa (Torr. &amp; Gray).</title>
        <authorList>
            <person name="Tuskan G.A."/>
            <person name="Difazio S."/>
            <person name="Jansson S."/>
            <person name="Bohlmann J."/>
            <person name="Grigoriev I."/>
            <person name="Hellsten U."/>
            <person name="Putnam N."/>
            <person name="Ralph S."/>
            <person name="Rombauts S."/>
            <person name="Salamov A."/>
            <person name="Schein J."/>
            <person name="Sterck L."/>
            <person name="Aerts A."/>
            <person name="Bhalerao R.R."/>
            <person name="Bhalerao R.P."/>
            <person name="Blaudez D."/>
            <person name="Boerjan W."/>
            <person name="Brun A."/>
            <person name="Brunner A."/>
            <person name="Busov V."/>
            <person name="Campbell M."/>
            <person name="Carlson J."/>
            <person name="Chalot M."/>
            <person name="Chapman J."/>
            <person name="Chen G.L."/>
            <person name="Cooper D."/>
            <person name="Coutinho P.M."/>
            <person name="Couturier J."/>
            <person name="Covert S."/>
            <person name="Cronk Q."/>
            <person name="Cunningham R."/>
            <person name="Davis J."/>
            <person name="Degroeve S."/>
            <person name="Dejardin A."/>
            <person name="Depamphilis C."/>
            <person name="Detter J."/>
            <person name="Dirks B."/>
            <person name="Dubchak I."/>
            <person name="Duplessis S."/>
            <person name="Ehlting J."/>
            <person name="Ellis B."/>
            <person name="Gendler K."/>
            <person name="Goodstein D."/>
            <person name="Gribskov M."/>
            <person name="Grimwood J."/>
            <person name="Groover A."/>
            <person name="Gunter L."/>
            <person name="Hamberger B."/>
            <person name="Heinze B."/>
            <person name="Helariutta Y."/>
            <person name="Henrissat B."/>
            <person name="Holligan D."/>
            <person name="Holt R."/>
            <person name="Huang W."/>
            <person name="Islam-Faridi N."/>
            <person name="Jones S."/>
            <person name="Jones-Rhoades M."/>
            <person name="Jorgensen R."/>
            <person name="Joshi C."/>
            <person name="Kangasjarvi J."/>
            <person name="Karlsson J."/>
            <person name="Kelleher C."/>
            <person name="Kirkpatrick R."/>
            <person name="Kirst M."/>
            <person name="Kohler A."/>
            <person name="Kalluri U."/>
            <person name="Larimer F."/>
            <person name="Leebens-Mack J."/>
            <person name="Leple J.C."/>
            <person name="Locascio P."/>
            <person name="Lou Y."/>
            <person name="Lucas S."/>
            <person name="Martin F."/>
            <person name="Montanini B."/>
            <person name="Napoli C."/>
            <person name="Nelson D.R."/>
            <person name="Nelson C."/>
            <person name="Nieminen K."/>
            <person name="Nilsson O."/>
            <person name="Pereda V."/>
            <person name="Peter G."/>
            <person name="Philippe R."/>
            <person name="Pilate G."/>
            <person name="Poliakov A."/>
            <person name="Razumovskaya J."/>
            <person name="Richardson P."/>
            <person name="Rinaldi C."/>
            <person name="Ritland K."/>
            <person name="Rouze P."/>
            <person name="Ryaboy D."/>
            <person name="Schmutz J."/>
            <person name="Schrader J."/>
            <person name="Segerman B."/>
            <person name="Shin H."/>
            <person name="Siddiqui A."/>
            <person name="Sterky F."/>
            <person name="Terry A."/>
            <person name="Tsai C.J."/>
            <person name="Uberbacher E."/>
            <person name="Unneberg P."/>
            <person name="Vahala J."/>
            <person name="Wall K."/>
            <person name="Wessler S."/>
            <person name="Yang G."/>
            <person name="Yin T."/>
            <person name="Douglas C."/>
            <person name="Marra M."/>
            <person name="Sandberg G."/>
            <person name="Van de Peer Y."/>
            <person name="Rokhsar D."/>
        </authorList>
    </citation>
    <scope>NUCLEOTIDE SEQUENCE [LARGE SCALE GENOMIC DNA]</scope>
    <source>
        <strain evidence="5">cv. Nisqually</strain>
    </source>
</reference>
<accession>A0A2K1YJ35</accession>
<dbReference type="PROSITE" id="PS50089">
    <property type="entry name" value="ZF_RING_2"/>
    <property type="match status" value="1"/>
</dbReference>
<dbReference type="InterPro" id="IPR001841">
    <property type="entry name" value="Znf_RING"/>
</dbReference>
<proteinExistence type="predicted"/>
<evidence type="ECO:0000313" key="4">
    <source>
        <dbReference type="EMBL" id="PNT13033.1"/>
    </source>
</evidence>
<dbReference type="Pfam" id="PF13639">
    <property type="entry name" value="zf-RING_2"/>
    <property type="match status" value="1"/>
</dbReference>
<evidence type="ECO:0000256" key="2">
    <source>
        <dbReference type="SAM" id="Phobius"/>
    </source>
</evidence>
<dbReference type="OMA" id="NIRECAI"/>
<gene>
    <name evidence="4" type="ORF">POPTR_011G119900</name>
</gene>
<evidence type="ECO:0000259" key="3">
    <source>
        <dbReference type="PROSITE" id="PS50089"/>
    </source>
</evidence>
<dbReference type="Gene3D" id="3.30.40.10">
    <property type="entry name" value="Zinc/RING finger domain, C3HC4 (zinc finger)"/>
    <property type="match status" value="1"/>
</dbReference>
<dbReference type="EMBL" id="CM009300">
    <property type="protein sequence ID" value="PNT13033.1"/>
    <property type="molecule type" value="Genomic_DNA"/>
</dbReference>